<evidence type="ECO:0000256" key="3">
    <source>
        <dbReference type="RuleBase" id="RU362132"/>
    </source>
</evidence>
<dbReference type="PANTHER" id="PTHR42981">
    <property type="entry name" value="PYRUVATE DEHYDROGENASE [UBIQUINONE]"/>
    <property type="match status" value="1"/>
</dbReference>
<comment type="caution">
    <text evidence="7">The sequence shown here is derived from an EMBL/GenBank/DDBJ whole genome shotgun (WGS) entry which is preliminary data.</text>
</comment>
<dbReference type="SUPFAM" id="SSF52467">
    <property type="entry name" value="DHS-like NAD/FAD-binding domain"/>
    <property type="match status" value="1"/>
</dbReference>
<reference evidence="7 8" key="1">
    <citation type="submission" date="2019-10" db="EMBL/GenBank/DDBJ databases">
        <title>Gracilibacillus sp. nov. isolated from rice seeds.</title>
        <authorList>
            <person name="He S."/>
        </authorList>
    </citation>
    <scope>NUCLEOTIDE SEQUENCE [LARGE SCALE GENOMIC DNA]</scope>
    <source>
        <strain evidence="7 8">TD8</strain>
    </source>
</reference>
<dbReference type="Pfam" id="PF00205">
    <property type="entry name" value="TPP_enzyme_M"/>
    <property type="match status" value="1"/>
</dbReference>
<dbReference type="Gene3D" id="3.40.50.1220">
    <property type="entry name" value="TPP-binding domain"/>
    <property type="match status" value="1"/>
</dbReference>
<accession>A0A7C8GQF2</accession>
<dbReference type="InterPro" id="IPR029061">
    <property type="entry name" value="THDP-binding"/>
</dbReference>
<feature type="domain" description="Thiamine pyrophosphate enzyme central" evidence="4">
    <location>
        <begin position="189"/>
        <end position="315"/>
    </location>
</feature>
<dbReference type="AlphaFoldDB" id="A0A7C8GQF2"/>
<feature type="domain" description="Thiamine pyrophosphate enzyme TPP-binding" evidence="5">
    <location>
        <begin position="377"/>
        <end position="522"/>
    </location>
</feature>
<dbReference type="CDD" id="cd07039">
    <property type="entry name" value="TPP_PYR_POX"/>
    <property type="match status" value="1"/>
</dbReference>
<keyword evidence="7" id="KW-0670">Pyruvate</keyword>
<evidence type="ECO:0000256" key="2">
    <source>
        <dbReference type="ARBA" id="ARBA00023052"/>
    </source>
</evidence>
<sequence>MKASEEVVRILSDWDVNHIYGYPGDSVNNLIEEFRKSQSELKFIQVRHEEVATLAASAEAKLTGRVGVCVSIGGPGAIHLLNGMYDAKADSAPLVVITGQISHDLLGTDNFQEVNLERLFDDVAIFNKRVTSGKQLGPLLKQAFREAYEKKGVSVLTVPDDVFTEKVRKTELRSEAIPSFHLVPDKHSVQKAVSLIQQAKKPVILAGKGGMGARDELLEFAEKIAAPVVVSLRGKGVIPDQHPLCIGNLGHLGTKPAYKAMQNADLLMLIGTSYPYRDFLPSDAPAIQLDIDSSKIGKWYPVDAGLVGSAKEVLAGFNEQLTYKEDRDFLQECQQDMSDWWKQMDEIVSESSGNLQGPHVIGTLNDYLDDDAIVSIDVGNVTVWSARYLRLTNQKFIVSSWLATMGCGLPGAIAGKLNQPDKQVIAICGDGGFSMVMQDFLTAVKYRPPITVIILNNEEIAMIKYEQKEMGHSPYQTDIQDLNYADFAKASGANGYFVQNKDELVAALKECRNNDLPSIIDVKIESREPLPGK</sequence>
<dbReference type="Gene3D" id="3.40.50.970">
    <property type="match status" value="2"/>
</dbReference>
<dbReference type="InterPro" id="IPR047210">
    <property type="entry name" value="TPP_PYR_POXB-like"/>
</dbReference>
<dbReference type="Proteomes" id="UP000480246">
    <property type="component" value="Unassembled WGS sequence"/>
</dbReference>
<dbReference type="Pfam" id="PF02775">
    <property type="entry name" value="TPP_enzyme_C"/>
    <property type="match status" value="1"/>
</dbReference>
<dbReference type="EMBL" id="WEID01000122">
    <property type="protein sequence ID" value="KAB8125893.1"/>
    <property type="molecule type" value="Genomic_DNA"/>
</dbReference>
<dbReference type="SUPFAM" id="SSF52518">
    <property type="entry name" value="Thiamin diphosphate-binding fold (THDP-binding)"/>
    <property type="match status" value="2"/>
</dbReference>
<comment type="similarity">
    <text evidence="1 3">Belongs to the TPP enzyme family.</text>
</comment>
<dbReference type="OrthoDB" id="4494979at2"/>
<dbReference type="InterPro" id="IPR047212">
    <property type="entry name" value="TPP_POXB-like"/>
</dbReference>
<dbReference type="InterPro" id="IPR012000">
    <property type="entry name" value="Thiamin_PyroP_enz_cen_dom"/>
</dbReference>
<dbReference type="NCBIfam" id="NF006377">
    <property type="entry name" value="PRK08611.1"/>
    <property type="match status" value="1"/>
</dbReference>
<evidence type="ECO:0000313" key="7">
    <source>
        <dbReference type="EMBL" id="KAB8125893.1"/>
    </source>
</evidence>
<evidence type="ECO:0000313" key="8">
    <source>
        <dbReference type="Proteomes" id="UP000480246"/>
    </source>
</evidence>
<dbReference type="Pfam" id="PF02776">
    <property type="entry name" value="TPP_enzyme_N"/>
    <property type="match status" value="1"/>
</dbReference>
<keyword evidence="8" id="KW-1185">Reference proteome</keyword>
<dbReference type="InterPro" id="IPR012001">
    <property type="entry name" value="Thiamin_PyroP_enz_TPP-bd_dom"/>
</dbReference>
<dbReference type="InterPro" id="IPR047211">
    <property type="entry name" value="POXB-like"/>
</dbReference>
<keyword evidence="7" id="KW-0560">Oxidoreductase</keyword>
<gene>
    <name evidence="7" type="ORF">F9U64_21360</name>
</gene>
<dbReference type="PROSITE" id="PS00187">
    <property type="entry name" value="TPP_ENZYMES"/>
    <property type="match status" value="1"/>
</dbReference>
<evidence type="ECO:0000259" key="4">
    <source>
        <dbReference type="Pfam" id="PF00205"/>
    </source>
</evidence>
<evidence type="ECO:0000259" key="6">
    <source>
        <dbReference type="Pfam" id="PF02776"/>
    </source>
</evidence>
<dbReference type="EC" id="1.2.3.3" evidence="7"/>
<dbReference type="InterPro" id="IPR000399">
    <property type="entry name" value="TPP-bd_CS"/>
</dbReference>
<evidence type="ECO:0000256" key="1">
    <source>
        <dbReference type="ARBA" id="ARBA00007812"/>
    </source>
</evidence>
<dbReference type="RefSeq" id="WP_153406906.1">
    <property type="nucleotide sequence ID" value="NZ_ML762456.1"/>
</dbReference>
<dbReference type="CDD" id="cd02014">
    <property type="entry name" value="TPP_POX"/>
    <property type="match status" value="1"/>
</dbReference>
<proteinExistence type="inferred from homology"/>
<organism evidence="7 8">
    <name type="scientific">Gracilibacillus oryzae</name>
    <dbReference type="NCBI Taxonomy" id="1672701"/>
    <lineage>
        <taxon>Bacteria</taxon>
        <taxon>Bacillati</taxon>
        <taxon>Bacillota</taxon>
        <taxon>Bacilli</taxon>
        <taxon>Bacillales</taxon>
        <taxon>Bacillaceae</taxon>
        <taxon>Gracilibacillus</taxon>
    </lineage>
</organism>
<dbReference type="GO" id="GO:0047112">
    <property type="term" value="F:pyruvate oxidase activity"/>
    <property type="evidence" value="ECO:0007669"/>
    <property type="project" value="UniProtKB-EC"/>
</dbReference>
<name>A0A7C8GQF2_9BACI</name>
<dbReference type="InterPro" id="IPR011766">
    <property type="entry name" value="TPP_enzyme_TPP-bd"/>
</dbReference>
<dbReference type="GO" id="GO:0030976">
    <property type="term" value="F:thiamine pyrophosphate binding"/>
    <property type="evidence" value="ECO:0007669"/>
    <property type="project" value="InterPro"/>
</dbReference>
<feature type="domain" description="Thiamine pyrophosphate enzyme N-terminal TPP-binding" evidence="6">
    <location>
        <begin position="1"/>
        <end position="115"/>
    </location>
</feature>
<keyword evidence="2 3" id="KW-0786">Thiamine pyrophosphate</keyword>
<evidence type="ECO:0000259" key="5">
    <source>
        <dbReference type="Pfam" id="PF02775"/>
    </source>
</evidence>
<dbReference type="GO" id="GO:0000287">
    <property type="term" value="F:magnesium ion binding"/>
    <property type="evidence" value="ECO:0007669"/>
    <property type="project" value="InterPro"/>
</dbReference>
<dbReference type="InterPro" id="IPR029035">
    <property type="entry name" value="DHS-like_NAD/FAD-binding_dom"/>
</dbReference>
<protein>
    <submittedName>
        <fullName evidence="7">Pyruvate oxidase</fullName>
        <ecNumber evidence="7">1.2.3.3</ecNumber>
    </submittedName>
</protein>
<dbReference type="PANTHER" id="PTHR42981:SF2">
    <property type="entry name" value="PYRUVATE DEHYDROGENASE [UBIQUINONE]"/>
    <property type="match status" value="1"/>
</dbReference>